<comment type="similarity">
    <text evidence="1">Belongs to the CIA30 family.</text>
</comment>
<dbReference type="EMBL" id="BKCG01000014">
    <property type="protein sequence ID" value="GER61014.1"/>
    <property type="molecule type" value="Genomic_DNA"/>
</dbReference>
<keyword evidence="4" id="KW-1185">Reference proteome</keyword>
<protein>
    <submittedName>
        <fullName evidence="3">NADH:ubiquinone oxidoreductase</fullName>
    </submittedName>
</protein>
<proteinExistence type="inferred from homology"/>
<keyword evidence="3" id="KW-0830">Ubiquinone</keyword>
<dbReference type="AlphaFoldDB" id="A0A5J4J0Z6"/>
<dbReference type="Proteomes" id="UP000326509">
    <property type="component" value="Unassembled WGS sequence"/>
</dbReference>
<accession>A0A5J4J0Z6</accession>
<reference evidence="3 4" key="1">
    <citation type="submission" date="2019-08" db="EMBL/GenBank/DDBJ databases">
        <title>Draft genome sequence of Ulvibacter marinus type strain NBRC 109484.</title>
        <authorList>
            <person name="Kawano K."/>
            <person name="Ushijima N."/>
            <person name="Kihara M."/>
            <person name="Itoh H."/>
        </authorList>
    </citation>
    <scope>NUCLEOTIDE SEQUENCE [LARGE SCALE GENOMIC DNA]</scope>
    <source>
        <strain evidence="3 4">NBRC 109484</strain>
    </source>
</reference>
<dbReference type="InterPro" id="IPR013857">
    <property type="entry name" value="NADH-UbQ_OxRdtase-assoc_prot30"/>
</dbReference>
<dbReference type="Pfam" id="PF08547">
    <property type="entry name" value="CIA30"/>
    <property type="match status" value="1"/>
</dbReference>
<organism evidence="3 4">
    <name type="scientific">Patiriisocius marinus</name>
    <dbReference type="NCBI Taxonomy" id="1397112"/>
    <lineage>
        <taxon>Bacteria</taxon>
        <taxon>Pseudomonadati</taxon>
        <taxon>Bacteroidota</taxon>
        <taxon>Flavobacteriia</taxon>
        <taxon>Flavobacteriales</taxon>
        <taxon>Flavobacteriaceae</taxon>
        <taxon>Patiriisocius</taxon>
    </lineage>
</organism>
<dbReference type="PANTHER" id="PTHR13194">
    <property type="entry name" value="COMPLEX I INTERMEDIATE-ASSOCIATED PROTEIN 30"/>
    <property type="match status" value="1"/>
</dbReference>
<sequence length="176" mass="20215">MKLILITLLILTGMNTISIFNFEKNVDIQDWNIVDDVVMGGKSNGSFTLNNEGHGVFSGVISLKNNGGFSSVRYQFETLDISDKTFVYIKLKGDGKQYQFRIKDEKNAYFSYIFPFQTTGDWEEITIPLNKMYASFRGRTLNIPNFSENQLEEIVFLIGNKKAEDFELQIDSIYLK</sequence>
<dbReference type="PANTHER" id="PTHR13194:SF19">
    <property type="entry name" value="NAD(P)-BINDING ROSSMANN-FOLD SUPERFAMILY PROTEIN"/>
    <property type="match status" value="1"/>
</dbReference>
<feature type="domain" description="NADH:ubiquinone oxidoreductase intermediate-associated protein 30" evidence="2">
    <location>
        <begin position="20"/>
        <end position="170"/>
    </location>
</feature>
<evidence type="ECO:0000313" key="4">
    <source>
        <dbReference type="Proteomes" id="UP000326509"/>
    </source>
</evidence>
<comment type="caution">
    <text evidence="3">The sequence shown here is derived from an EMBL/GenBank/DDBJ whole genome shotgun (WGS) entry which is preliminary data.</text>
</comment>
<name>A0A5J4J0Z6_9FLAO</name>
<evidence type="ECO:0000256" key="1">
    <source>
        <dbReference type="ARBA" id="ARBA00007884"/>
    </source>
</evidence>
<dbReference type="InterPro" id="IPR008979">
    <property type="entry name" value="Galactose-bd-like_sf"/>
</dbReference>
<evidence type="ECO:0000313" key="3">
    <source>
        <dbReference type="EMBL" id="GER61014.1"/>
    </source>
</evidence>
<gene>
    <name evidence="3" type="ORF">ULMA_31220</name>
</gene>
<evidence type="ECO:0000259" key="2">
    <source>
        <dbReference type="Pfam" id="PF08547"/>
    </source>
</evidence>
<dbReference type="RefSeq" id="WP_235904732.1">
    <property type="nucleotide sequence ID" value="NZ_BKCG01000014.1"/>
</dbReference>
<dbReference type="SUPFAM" id="SSF49785">
    <property type="entry name" value="Galactose-binding domain-like"/>
    <property type="match status" value="1"/>
</dbReference>
<dbReference type="InterPro" id="IPR039131">
    <property type="entry name" value="NDUFAF1"/>
</dbReference>